<evidence type="ECO:0000313" key="2">
    <source>
        <dbReference type="Proteomes" id="UP001055253"/>
    </source>
</evidence>
<dbReference type="GeneID" id="93439699"/>
<gene>
    <name evidence="1" type="ORF">MJO63_19395</name>
</gene>
<dbReference type="EMBL" id="CP092429">
    <property type="protein sequence ID" value="ULP54315.1"/>
    <property type="molecule type" value="Genomic_DNA"/>
</dbReference>
<reference evidence="1" key="1">
    <citation type="submission" date="2022-08" db="EMBL/GenBank/DDBJ databases">
        <title>Whole genome sequencing of non-tuberculosis mycobacteria type-strains.</title>
        <authorList>
            <person name="Igarashi Y."/>
            <person name="Osugi A."/>
            <person name="Mitarai S."/>
        </authorList>
    </citation>
    <scope>NUCLEOTIDE SEQUENCE</scope>
    <source>
        <strain evidence="1">ATCC 19423</strain>
    </source>
</reference>
<evidence type="ECO:0000313" key="1">
    <source>
        <dbReference type="EMBL" id="ULP54315.1"/>
    </source>
</evidence>
<accession>A0ABY3VDE6</accession>
<name>A0ABY3VDE6_MYCUL</name>
<protein>
    <submittedName>
        <fullName evidence="1">Uncharacterized protein</fullName>
    </submittedName>
</protein>
<sequence length="56" mass="5453">MPIGAGSSSARWAATADVIETPGLSADSATAARELALIRGGATPGSFTVTRPAVPA</sequence>
<proteinExistence type="predicted"/>
<dbReference type="Proteomes" id="UP001055253">
    <property type="component" value="Chromosome"/>
</dbReference>
<keyword evidence="2" id="KW-1185">Reference proteome</keyword>
<organism evidence="1 2">
    <name type="scientific">Mycobacterium ulcerans</name>
    <dbReference type="NCBI Taxonomy" id="1809"/>
    <lineage>
        <taxon>Bacteria</taxon>
        <taxon>Bacillati</taxon>
        <taxon>Actinomycetota</taxon>
        <taxon>Actinomycetes</taxon>
        <taxon>Mycobacteriales</taxon>
        <taxon>Mycobacteriaceae</taxon>
        <taxon>Mycobacterium</taxon>
        <taxon>Mycobacterium ulcerans group</taxon>
    </lineage>
</organism>
<dbReference type="RefSeq" id="WP_015356207.1">
    <property type="nucleotide sequence ID" value="NZ_CP083741.1"/>
</dbReference>